<evidence type="ECO:0000313" key="2">
    <source>
        <dbReference type="EMBL" id="KZS05385.1"/>
    </source>
</evidence>
<sequence>MVLREVERTEPVDCDSRAVYTYWANRFCRWPCLGYMAKENLITPAISAGSERAFSVDKDVFGLIAEMDVQPLLEENADEKRLEKYFESESATKDFVAIDSFGRHATTPFLAIDSSGCP</sequence>
<gene>
    <name evidence="2" type="ORF">APZ42_031418</name>
</gene>
<organism evidence="2 3">
    <name type="scientific">Daphnia magna</name>
    <dbReference type="NCBI Taxonomy" id="35525"/>
    <lineage>
        <taxon>Eukaryota</taxon>
        <taxon>Metazoa</taxon>
        <taxon>Ecdysozoa</taxon>
        <taxon>Arthropoda</taxon>
        <taxon>Crustacea</taxon>
        <taxon>Branchiopoda</taxon>
        <taxon>Diplostraca</taxon>
        <taxon>Cladocera</taxon>
        <taxon>Anomopoda</taxon>
        <taxon>Daphniidae</taxon>
        <taxon>Daphnia</taxon>
    </lineage>
</organism>
<reference evidence="2 3" key="1">
    <citation type="submission" date="2016-03" db="EMBL/GenBank/DDBJ databases">
        <title>EvidentialGene: Evidence-directed Construction of Genes on Genomes.</title>
        <authorList>
            <person name="Gilbert D.G."/>
            <person name="Choi J.-H."/>
            <person name="Mockaitis K."/>
            <person name="Colbourne J."/>
            <person name="Pfrender M."/>
        </authorList>
    </citation>
    <scope>NUCLEOTIDE SEQUENCE [LARGE SCALE GENOMIC DNA]</scope>
    <source>
        <strain evidence="2 3">Xinb3</strain>
        <tissue evidence="2">Complete organism</tissue>
    </source>
</reference>
<dbReference type="Proteomes" id="UP000076858">
    <property type="component" value="Unassembled WGS sequence"/>
</dbReference>
<evidence type="ECO:0000259" key="1">
    <source>
        <dbReference type="Pfam" id="PF05699"/>
    </source>
</evidence>
<dbReference type="InterPro" id="IPR008906">
    <property type="entry name" value="HATC_C_dom"/>
</dbReference>
<dbReference type="AlphaFoldDB" id="A0A162DBI1"/>
<dbReference type="GO" id="GO:0046983">
    <property type="term" value="F:protein dimerization activity"/>
    <property type="evidence" value="ECO:0007669"/>
    <property type="project" value="InterPro"/>
</dbReference>
<accession>A0A162DBI1</accession>
<comment type="caution">
    <text evidence="2">The sequence shown here is derived from an EMBL/GenBank/DDBJ whole genome shotgun (WGS) entry which is preliminary data.</text>
</comment>
<protein>
    <recommendedName>
        <fullName evidence="1">HAT C-terminal dimerisation domain-containing protein</fullName>
    </recommendedName>
</protein>
<evidence type="ECO:0000313" key="3">
    <source>
        <dbReference type="Proteomes" id="UP000076858"/>
    </source>
</evidence>
<proteinExistence type="predicted"/>
<feature type="domain" description="HAT C-terminal dimerisation" evidence="1">
    <location>
        <begin position="17"/>
        <end position="58"/>
    </location>
</feature>
<dbReference type="EMBL" id="LRGB01002937">
    <property type="protein sequence ID" value="KZS05385.1"/>
    <property type="molecule type" value="Genomic_DNA"/>
</dbReference>
<dbReference type="Pfam" id="PF05699">
    <property type="entry name" value="Dimer_Tnp_hAT"/>
    <property type="match status" value="1"/>
</dbReference>
<name>A0A162DBI1_9CRUS</name>
<dbReference type="OrthoDB" id="6358396at2759"/>
<keyword evidence="3" id="KW-1185">Reference proteome</keyword>